<feature type="compositionally biased region" description="Polar residues" evidence="1">
    <location>
        <begin position="106"/>
        <end position="116"/>
    </location>
</feature>
<feature type="compositionally biased region" description="Acidic residues" evidence="1">
    <location>
        <begin position="618"/>
        <end position="631"/>
    </location>
</feature>
<gene>
    <name evidence="2" type="ORF">TrCOL_g631</name>
</gene>
<feature type="region of interest" description="Disordered" evidence="1">
    <location>
        <begin position="409"/>
        <end position="449"/>
    </location>
</feature>
<comment type="caution">
    <text evidence="2">The sequence shown here is derived from an EMBL/GenBank/DDBJ whole genome shotgun (WGS) entry which is preliminary data.</text>
</comment>
<feature type="region of interest" description="Disordered" evidence="1">
    <location>
        <begin position="570"/>
        <end position="643"/>
    </location>
</feature>
<sequence>MDPSLPPPPSQPPSRASVVDEEEDKKRRSIYGELRTYLDGLKASSSSRPSSSSEQPQVNDSGDDNEGPSIDFPENFDDVVSLMSRADLEFGEDGDRPEVEIGADTPFSNGPPTESSVDWSKVALAEGLGKLGVYYKYEQELKRDQSDREKIEKALAKVQLLDRKIGVKEMEHGARIGEYKKEVEGLEKEIEMFEQEYVNAHGVAPPGSRLKSSPQKPSKPNPHLIDEAYQNGPPSSRSSTSSNRFFLTDKLRKNTPRSARKVSRSAMASPAGSDISDVQGLKAMRSVAPQADADGVGDEDYEEYKKAKSGKNKLPPSGTAAVGAIERNKKMAGRAGQSSLTLEEEARVKLLLGPDTEGDDPAGEMFAPNGGADDSVEHETKGDLFTNVFGGLGEKSRLSEVDEKLRELGVNPEEEFEEAQTPREGGGKVKGEGVLRARARERAEKGKEKMLDDALKEVKGKEMEVVGQGGVGEEDIKHMAKEAMSDLLHEGCEVAPKEEITAVLDKLQHHLRKQAAAREDATRERRKEIEDVIKFDRERSEEVGEAGGTMGLDFKDLAYEPKKWSEEIGEVYQSGWEGNDEVWEEDYEEEKGGEGGGEEKEEEEKRGEEGKERKKIYEDDEEEEEEEEDKENDAAASSSSVAKSVNLMENMKMELFGAQSKAMLSLDRADKALKAALLG</sequence>
<feature type="region of interest" description="Disordered" evidence="1">
    <location>
        <begin position="197"/>
        <end position="274"/>
    </location>
</feature>
<dbReference type="Proteomes" id="UP001165065">
    <property type="component" value="Unassembled WGS sequence"/>
</dbReference>
<protein>
    <submittedName>
        <fullName evidence="2">Uncharacterized protein</fullName>
    </submittedName>
</protein>
<feature type="compositionally biased region" description="Basic residues" evidence="1">
    <location>
        <begin position="253"/>
        <end position="263"/>
    </location>
</feature>
<feature type="compositionally biased region" description="Basic and acidic residues" evidence="1">
    <location>
        <begin position="425"/>
        <end position="449"/>
    </location>
</feature>
<keyword evidence="3" id="KW-1185">Reference proteome</keyword>
<feature type="compositionally biased region" description="Low complexity" evidence="1">
    <location>
        <begin position="634"/>
        <end position="643"/>
    </location>
</feature>
<feature type="compositionally biased region" description="Acidic residues" evidence="1">
    <location>
        <begin position="578"/>
        <end position="591"/>
    </location>
</feature>
<feature type="compositionally biased region" description="Low complexity" evidence="1">
    <location>
        <begin position="44"/>
        <end position="53"/>
    </location>
</feature>
<name>A0A9W7LED8_9STRA</name>
<feature type="compositionally biased region" description="Pro residues" evidence="1">
    <location>
        <begin position="1"/>
        <end position="12"/>
    </location>
</feature>
<evidence type="ECO:0000313" key="2">
    <source>
        <dbReference type="EMBL" id="GMI47995.1"/>
    </source>
</evidence>
<dbReference type="AlphaFoldDB" id="A0A9W7LED8"/>
<evidence type="ECO:0000313" key="3">
    <source>
        <dbReference type="Proteomes" id="UP001165065"/>
    </source>
</evidence>
<organism evidence="2 3">
    <name type="scientific">Triparma columacea</name>
    <dbReference type="NCBI Taxonomy" id="722753"/>
    <lineage>
        <taxon>Eukaryota</taxon>
        <taxon>Sar</taxon>
        <taxon>Stramenopiles</taxon>
        <taxon>Ochrophyta</taxon>
        <taxon>Bolidophyceae</taxon>
        <taxon>Parmales</taxon>
        <taxon>Triparmaceae</taxon>
        <taxon>Triparma</taxon>
    </lineage>
</organism>
<reference evidence="3" key="1">
    <citation type="journal article" date="2023" name="Commun. Biol.">
        <title>Genome analysis of Parmales, the sister group of diatoms, reveals the evolutionary specialization of diatoms from phago-mixotrophs to photoautotrophs.</title>
        <authorList>
            <person name="Ban H."/>
            <person name="Sato S."/>
            <person name="Yoshikawa S."/>
            <person name="Yamada K."/>
            <person name="Nakamura Y."/>
            <person name="Ichinomiya M."/>
            <person name="Sato N."/>
            <person name="Blanc-Mathieu R."/>
            <person name="Endo H."/>
            <person name="Kuwata A."/>
            <person name="Ogata H."/>
        </authorList>
    </citation>
    <scope>NUCLEOTIDE SEQUENCE [LARGE SCALE GENOMIC DNA]</scope>
</reference>
<dbReference type="EMBL" id="BRYA01000368">
    <property type="protein sequence ID" value="GMI47995.1"/>
    <property type="molecule type" value="Genomic_DNA"/>
</dbReference>
<feature type="region of interest" description="Disordered" evidence="1">
    <location>
        <begin position="288"/>
        <end position="319"/>
    </location>
</feature>
<dbReference type="OrthoDB" id="199862at2759"/>
<feature type="compositionally biased region" description="Basic and acidic residues" evidence="1">
    <location>
        <begin position="603"/>
        <end position="617"/>
    </location>
</feature>
<evidence type="ECO:0000256" key="1">
    <source>
        <dbReference type="SAM" id="MobiDB-lite"/>
    </source>
</evidence>
<feature type="region of interest" description="Disordered" evidence="1">
    <location>
        <begin position="1"/>
        <end position="116"/>
    </location>
</feature>
<proteinExistence type="predicted"/>
<feature type="region of interest" description="Disordered" evidence="1">
    <location>
        <begin position="353"/>
        <end position="378"/>
    </location>
</feature>
<accession>A0A9W7LED8</accession>